<evidence type="ECO:0000313" key="7">
    <source>
        <dbReference type="EMBL" id="QEH35843.1"/>
    </source>
</evidence>
<evidence type="ECO:0000259" key="6">
    <source>
        <dbReference type="PROSITE" id="PS50011"/>
    </source>
</evidence>
<accession>A0A5B9W5G7</accession>
<gene>
    <name evidence="7" type="primary">pknD_6</name>
    <name evidence="7" type="ORF">OJF2_44000</name>
</gene>
<dbReference type="RefSeq" id="WP_168221961.1">
    <property type="nucleotide sequence ID" value="NZ_CP042997.1"/>
</dbReference>
<feature type="region of interest" description="Disordered" evidence="5">
    <location>
        <begin position="187"/>
        <end position="243"/>
    </location>
</feature>
<keyword evidence="8" id="KW-1185">Reference proteome</keyword>
<name>A0A5B9W5G7_9BACT</name>
<dbReference type="CDD" id="cd14014">
    <property type="entry name" value="STKc_PknB_like"/>
    <property type="match status" value="1"/>
</dbReference>
<keyword evidence="2" id="KW-0547">Nucleotide-binding</keyword>
<feature type="compositionally biased region" description="Polar residues" evidence="5">
    <location>
        <begin position="220"/>
        <end position="229"/>
    </location>
</feature>
<dbReference type="InterPro" id="IPR000719">
    <property type="entry name" value="Prot_kinase_dom"/>
</dbReference>
<dbReference type="GO" id="GO:0005524">
    <property type="term" value="F:ATP binding"/>
    <property type="evidence" value="ECO:0007669"/>
    <property type="project" value="UniProtKB-KW"/>
</dbReference>
<organism evidence="7 8">
    <name type="scientific">Aquisphaera giovannonii</name>
    <dbReference type="NCBI Taxonomy" id="406548"/>
    <lineage>
        <taxon>Bacteria</taxon>
        <taxon>Pseudomonadati</taxon>
        <taxon>Planctomycetota</taxon>
        <taxon>Planctomycetia</taxon>
        <taxon>Isosphaerales</taxon>
        <taxon>Isosphaeraceae</taxon>
        <taxon>Aquisphaera</taxon>
    </lineage>
</organism>
<dbReference type="EC" id="2.7.11.1" evidence="7"/>
<keyword evidence="1 7" id="KW-0808">Transferase</keyword>
<dbReference type="Gene3D" id="3.30.200.20">
    <property type="entry name" value="Phosphorylase Kinase, domain 1"/>
    <property type="match status" value="1"/>
</dbReference>
<dbReference type="PANTHER" id="PTHR43289:SF34">
    <property type="entry name" value="SERINE_THREONINE-PROTEIN KINASE YBDM-RELATED"/>
    <property type="match status" value="1"/>
</dbReference>
<dbReference type="Proteomes" id="UP000324233">
    <property type="component" value="Chromosome"/>
</dbReference>
<dbReference type="Gene3D" id="1.10.510.10">
    <property type="entry name" value="Transferase(Phosphotransferase) domain 1"/>
    <property type="match status" value="1"/>
</dbReference>
<evidence type="ECO:0000256" key="3">
    <source>
        <dbReference type="ARBA" id="ARBA00022777"/>
    </source>
</evidence>
<evidence type="ECO:0000256" key="2">
    <source>
        <dbReference type="ARBA" id="ARBA00022741"/>
    </source>
</evidence>
<dbReference type="AlphaFoldDB" id="A0A5B9W5G7"/>
<evidence type="ECO:0000256" key="1">
    <source>
        <dbReference type="ARBA" id="ARBA00022679"/>
    </source>
</evidence>
<reference evidence="7 8" key="1">
    <citation type="submission" date="2019-08" db="EMBL/GenBank/DDBJ databases">
        <title>Deep-cultivation of Planctomycetes and their phenomic and genomic characterization uncovers novel biology.</title>
        <authorList>
            <person name="Wiegand S."/>
            <person name="Jogler M."/>
            <person name="Boedeker C."/>
            <person name="Pinto D."/>
            <person name="Vollmers J."/>
            <person name="Rivas-Marin E."/>
            <person name="Kohn T."/>
            <person name="Peeters S.H."/>
            <person name="Heuer A."/>
            <person name="Rast P."/>
            <person name="Oberbeckmann S."/>
            <person name="Bunk B."/>
            <person name="Jeske O."/>
            <person name="Meyerdierks A."/>
            <person name="Storesund J.E."/>
            <person name="Kallscheuer N."/>
            <person name="Luecker S."/>
            <person name="Lage O.M."/>
            <person name="Pohl T."/>
            <person name="Merkel B.J."/>
            <person name="Hornburger P."/>
            <person name="Mueller R.-W."/>
            <person name="Bruemmer F."/>
            <person name="Labrenz M."/>
            <person name="Spormann A.M."/>
            <person name="Op den Camp H."/>
            <person name="Overmann J."/>
            <person name="Amann R."/>
            <person name="Jetten M.S.M."/>
            <person name="Mascher T."/>
            <person name="Medema M.H."/>
            <person name="Devos D.P."/>
            <person name="Kaster A.-K."/>
            <person name="Ovreas L."/>
            <person name="Rohde M."/>
            <person name="Galperin M.Y."/>
            <person name="Jogler C."/>
        </authorList>
    </citation>
    <scope>NUCLEOTIDE SEQUENCE [LARGE SCALE GENOMIC DNA]</scope>
    <source>
        <strain evidence="7 8">OJF2</strain>
    </source>
</reference>
<sequence length="361" mass="39843">MQGSLRVGDWIGDRFEIFDVHEGGMSWVYVVHDHRAASGRAVVALKTLRDDLLRNRIRRTRFATECRLWVQLGRHPNIVQAHAVEILDGRPYVMLELVQGGDLIRWIGTSRLDLPRALRFGIQFCQGMEHAGRQGLSCHRDIKPGNLMVAEDGTLKITDFGLARICEEMVAGQAALPDGSIPLAAAPQSPQPILFSDPRDEAPRAAPAHATPAGERSPRVGTTQDQSTGEYALEPEESENPRLTRIGARLGTGAYMAPEQFADAASADVRADIYAFGVVLFEMIAGRLPFSGRSIEMLARQHTRYQPPSLVPSLARPYARMAPAVDAAVQRCLRKDPAERFQTMPELRKALQALLARARGK</sequence>
<evidence type="ECO:0000256" key="4">
    <source>
        <dbReference type="ARBA" id="ARBA00022840"/>
    </source>
</evidence>
<dbReference type="PROSITE" id="PS50011">
    <property type="entry name" value="PROTEIN_KINASE_DOM"/>
    <property type="match status" value="1"/>
</dbReference>
<dbReference type="InterPro" id="IPR011009">
    <property type="entry name" value="Kinase-like_dom_sf"/>
</dbReference>
<dbReference type="SUPFAM" id="SSF56112">
    <property type="entry name" value="Protein kinase-like (PK-like)"/>
    <property type="match status" value="1"/>
</dbReference>
<dbReference type="Pfam" id="PF00069">
    <property type="entry name" value="Pkinase"/>
    <property type="match status" value="2"/>
</dbReference>
<dbReference type="KEGG" id="agv:OJF2_44000"/>
<feature type="domain" description="Protein kinase" evidence="6">
    <location>
        <begin position="14"/>
        <end position="355"/>
    </location>
</feature>
<dbReference type="EMBL" id="CP042997">
    <property type="protein sequence ID" value="QEH35843.1"/>
    <property type="molecule type" value="Genomic_DNA"/>
</dbReference>
<protein>
    <submittedName>
        <fullName evidence="7">Serine/threonine-protein kinase PknD</fullName>
        <ecNumber evidence="7">2.7.11.1</ecNumber>
    </submittedName>
</protein>
<proteinExistence type="predicted"/>
<keyword evidence="3 7" id="KW-0418">Kinase</keyword>
<dbReference type="PIRSF" id="PIRSF000654">
    <property type="entry name" value="Integrin-linked_kinase"/>
    <property type="match status" value="1"/>
</dbReference>
<keyword evidence="4" id="KW-0067">ATP-binding</keyword>
<evidence type="ECO:0000256" key="5">
    <source>
        <dbReference type="SAM" id="MobiDB-lite"/>
    </source>
</evidence>
<evidence type="ECO:0000313" key="8">
    <source>
        <dbReference type="Proteomes" id="UP000324233"/>
    </source>
</evidence>
<dbReference type="GO" id="GO:0004674">
    <property type="term" value="F:protein serine/threonine kinase activity"/>
    <property type="evidence" value="ECO:0007669"/>
    <property type="project" value="UniProtKB-EC"/>
</dbReference>
<dbReference type="SMART" id="SM00220">
    <property type="entry name" value="S_TKc"/>
    <property type="match status" value="1"/>
</dbReference>
<dbReference type="PANTHER" id="PTHR43289">
    <property type="entry name" value="MITOGEN-ACTIVATED PROTEIN KINASE KINASE KINASE 20-RELATED"/>
    <property type="match status" value="1"/>
</dbReference>
<feature type="compositionally biased region" description="Low complexity" evidence="5">
    <location>
        <begin position="204"/>
        <end position="213"/>
    </location>
</feature>